<evidence type="ECO:0000256" key="5">
    <source>
        <dbReference type="ARBA" id="ARBA00022833"/>
    </source>
</evidence>
<evidence type="ECO:0000256" key="2">
    <source>
        <dbReference type="ARBA" id="ARBA00006576"/>
    </source>
</evidence>
<reference evidence="7" key="2">
    <citation type="journal article" date="2021" name="PeerJ">
        <title>Extensive microbial diversity within the chicken gut microbiome revealed by metagenomics and culture.</title>
        <authorList>
            <person name="Gilroy R."/>
            <person name="Ravi A."/>
            <person name="Getino M."/>
            <person name="Pursley I."/>
            <person name="Horton D.L."/>
            <person name="Alikhan N.F."/>
            <person name="Baker D."/>
            <person name="Gharbi K."/>
            <person name="Hall N."/>
            <person name="Watson M."/>
            <person name="Adriaenssens E.M."/>
            <person name="Foster-Nyarko E."/>
            <person name="Jarju S."/>
            <person name="Secka A."/>
            <person name="Antonio M."/>
            <person name="Oren A."/>
            <person name="Chaudhuri R.R."/>
            <person name="La Ragione R."/>
            <person name="Hildebrand F."/>
            <person name="Pallen M.J."/>
        </authorList>
    </citation>
    <scope>NUCLEOTIDE SEQUENCE</scope>
    <source>
        <strain evidence="7">CHK180-2868</strain>
    </source>
</reference>
<evidence type="ECO:0000313" key="7">
    <source>
        <dbReference type="EMBL" id="HIR05308.1"/>
    </source>
</evidence>
<dbReference type="Pfam" id="PF00383">
    <property type="entry name" value="dCMP_cyt_deam_1"/>
    <property type="match status" value="1"/>
</dbReference>
<dbReference type="EMBL" id="DVGC01000027">
    <property type="protein sequence ID" value="HIR05308.1"/>
    <property type="molecule type" value="Genomic_DNA"/>
</dbReference>
<feature type="domain" description="CMP/dCMP-type deaminase" evidence="6">
    <location>
        <begin position="11"/>
        <end position="151"/>
    </location>
</feature>
<dbReference type="PROSITE" id="PS00903">
    <property type="entry name" value="CYT_DCMP_DEAMINASES_1"/>
    <property type="match status" value="1"/>
</dbReference>
<dbReference type="AlphaFoldDB" id="A0A9D1D5H6"/>
<dbReference type="InterPro" id="IPR002125">
    <property type="entry name" value="CMP_dCMP_dom"/>
</dbReference>
<dbReference type="InterPro" id="IPR016193">
    <property type="entry name" value="Cytidine_deaminase-like"/>
</dbReference>
<dbReference type="GO" id="GO:0004132">
    <property type="term" value="F:dCMP deaminase activity"/>
    <property type="evidence" value="ECO:0007669"/>
    <property type="project" value="TreeGrafter"/>
</dbReference>
<keyword evidence="5" id="KW-0862">Zinc</keyword>
<proteinExistence type="inferred from homology"/>
<gene>
    <name evidence="7" type="ORF">IAB28_05005</name>
</gene>
<dbReference type="PANTHER" id="PTHR11086">
    <property type="entry name" value="DEOXYCYTIDYLATE DEAMINASE-RELATED"/>
    <property type="match status" value="1"/>
</dbReference>
<dbReference type="GO" id="GO:0005737">
    <property type="term" value="C:cytoplasm"/>
    <property type="evidence" value="ECO:0007669"/>
    <property type="project" value="TreeGrafter"/>
</dbReference>
<keyword evidence="4" id="KW-0378">Hydrolase</keyword>
<sequence>MVKPEGNRRISKIDAYLNCAETFAYRSTCLKRKYGAVLVKDDAVISTGYNGSPRGFENCCDLGECPRIRRNLHQGEGYGICRAIHAEANALLNCSREQTLGADLYLTGINPGDCSIHQAKPCPLCARMIIQAGIQNVYLRQGEGPDNYMVVAARELTWYLEEEPNGIQLEKMLKRNGDVSEKC</sequence>
<dbReference type="PANTHER" id="PTHR11086:SF18">
    <property type="entry name" value="DEOXYCYTIDYLATE DEAMINASE"/>
    <property type="match status" value="1"/>
</dbReference>
<organism evidence="7 8">
    <name type="scientific">Candidatus Copromonas faecavium</name>
    <name type="common">nom. illeg.</name>
    <dbReference type="NCBI Taxonomy" id="2840740"/>
    <lineage>
        <taxon>Bacteria</taxon>
        <taxon>Bacillati</taxon>
        <taxon>Bacillota</taxon>
        <taxon>Clostridia</taxon>
        <taxon>Lachnospirales</taxon>
        <taxon>Lachnospiraceae</taxon>
        <taxon>Candidatus Copromonas (nom. illeg.)</taxon>
    </lineage>
</organism>
<comment type="similarity">
    <text evidence="2">Belongs to the cytidine and deoxycytidylate deaminase family.</text>
</comment>
<dbReference type="PROSITE" id="PS51747">
    <property type="entry name" value="CYT_DCMP_DEAMINASES_2"/>
    <property type="match status" value="1"/>
</dbReference>
<dbReference type="Proteomes" id="UP000824250">
    <property type="component" value="Unassembled WGS sequence"/>
</dbReference>
<reference evidence="7" key="1">
    <citation type="submission" date="2020-10" db="EMBL/GenBank/DDBJ databases">
        <authorList>
            <person name="Gilroy R."/>
        </authorList>
    </citation>
    <scope>NUCLEOTIDE SEQUENCE</scope>
    <source>
        <strain evidence="7">CHK180-2868</strain>
    </source>
</reference>
<dbReference type="SUPFAM" id="SSF53927">
    <property type="entry name" value="Cytidine deaminase-like"/>
    <property type="match status" value="1"/>
</dbReference>
<dbReference type="InterPro" id="IPR016192">
    <property type="entry name" value="APOBEC/CMP_deaminase_Zn-bd"/>
</dbReference>
<keyword evidence="3" id="KW-0479">Metal-binding</keyword>
<dbReference type="GO" id="GO:0008270">
    <property type="term" value="F:zinc ion binding"/>
    <property type="evidence" value="ECO:0007669"/>
    <property type="project" value="InterPro"/>
</dbReference>
<evidence type="ECO:0000256" key="1">
    <source>
        <dbReference type="ARBA" id="ARBA00001947"/>
    </source>
</evidence>
<dbReference type="InterPro" id="IPR035105">
    <property type="entry name" value="Deoxycytidylate_deaminase_dom"/>
</dbReference>
<name>A0A9D1D5H6_9FIRM</name>
<evidence type="ECO:0000256" key="3">
    <source>
        <dbReference type="ARBA" id="ARBA00022723"/>
    </source>
</evidence>
<accession>A0A9D1D5H6</accession>
<comment type="cofactor">
    <cofactor evidence="1">
        <name>Zn(2+)</name>
        <dbReference type="ChEBI" id="CHEBI:29105"/>
    </cofactor>
</comment>
<protein>
    <submittedName>
        <fullName evidence="7">dCMP deaminase family protein</fullName>
    </submittedName>
</protein>
<evidence type="ECO:0000259" key="6">
    <source>
        <dbReference type="PROSITE" id="PS51747"/>
    </source>
</evidence>
<evidence type="ECO:0000256" key="4">
    <source>
        <dbReference type="ARBA" id="ARBA00022801"/>
    </source>
</evidence>
<dbReference type="Gene3D" id="3.40.140.10">
    <property type="entry name" value="Cytidine Deaminase, domain 2"/>
    <property type="match status" value="1"/>
</dbReference>
<evidence type="ECO:0000313" key="8">
    <source>
        <dbReference type="Proteomes" id="UP000824250"/>
    </source>
</evidence>
<dbReference type="InterPro" id="IPR015517">
    <property type="entry name" value="dCMP_deaminase-rel"/>
</dbReference>
<comment type="caution">
    <text evidence="7">The sequence shown here is derived from an EMBL/GenBank/DDBJ whole genome shotgun (WGS) entry which is preliminary data.</text>
</comment>
<dbReference type="CDD" id="cd01286">
    <property type="entry name" value="deoxycytidylate_deaminase"/>
    <property type="match status" value="1"/>
</dbReference>